<dbReference type="EMBL" id="FNWQ01000007">
    <property type="protein sequence ID" value="SEH45373.1"/>
    <property type="molecule type" value="Genomic_DNA"/>
</dbReference>
<dbReference type="InterPro" id="IPR014710">
    <property type="entry name" value="RmlC-like_jellyroll"/>
</dbReference>
<sequence>MQDDTILSSEFSSSPELVEKLYQYGITKKYHAGDIILDENASIRSIPIVMKGMLKVIRTEEDGREILLYYIKAGESCIMSFLGGMHNEKSIVKAEIEEDAEILFLPVDKVSLFIKEYPEWLDYIFRLYHKRFEELLDIINAIAFKKVDERLLNLLHKKSGITGSQTIHTTHEQLANELGTARVVVSRLLKQLEEDGKLKLGRNKITILKTFSS</sequence>
<dbReference type="SUPFAM" id="SSF51206">
    <property type="entry name" value="cAMP-binding domain-like"/>
    <property type="match status" value="1"/>
</dbReference>
<dbReference type="RefSeq" id="WP_089696075.1">
    <property type="nucleotide sequence ID" value="NZ_FNWQ01000007.1"/>
</dbReference>
<evidence type="ECO:0000256" key="3">
    <source>
        <dbReference type="ARBA" id="ARBA00023163"/>
    </source>
</evidence>
<dbReference type="PROSITE" id="PS51063">
    <property type="entry name" value="HTH_CRP_2"/>
    <property type="match status" value="1"/>
</dbReference>
<dbReference type="Gene3D" id="1.10.10.10">
    <property type="entry name" value="Winged helix-like DNA-binding domain superfamily/Winged helix DNA-binding domain"/>
    <property type="match status" value="1"/>
</dbReference>
<name>A0A1H6IEM4_CHRCI</name>
<evidence type="ECO:0000256" key="2">
    <source>
        <dbReference type="ARBA" id="ARBA00023125"/>
    </source>
</evidence>
<evidence type="ECO:0000313" key="6">
    <source>
        <dbReference type="Proteomes" id="UP000198561"/>
    </source>
</evidence>
<dbReference type="STRING" id="680127.SAMN05421593_4318"/>
<dbReference type="InterPro" id="IPR012318">
    <property type="entry name" value="HTH_CRP"/>
</dbReference>
<accession>A0A1H6IEM4</accession>
<dbReference type="SUPFAM" id="SSF46785">
    <property type="entry name" value="Winged helix' DNA-binding domain"/>
    <property type="match status" value="1"/>
</dbReference>
<dbReference type="PANTHER" id="PTHR24567:SF26">
    <property type="entry name" value="REGULATORY PROTEIN YEIL"/>
    <property type="match status" value="1"/>
</dbReference>
<evidence type="ECO:0000313" key="5">
    <source>
        <dbReference type="EMBL" id="SEH45373.1"/>
    </source>
</evidence>
<dbReference type="InterPro" id="IPR036390">
    <property type="entry name" value="WH_DNA-bd_sf"/>
</dbReference>
<dbReference type="GO" id="GO:0003677">
    <property type="term" value="F:DNA binding"/>
    <property type="evidence" value="ECO:0007669"/>
    <property type="project" value="UniProtKB-KW"/>
</dbReference>
<dbReference type="Gene3D" id="2.60.120.10">
    <property type="entry name" value="Jelly Rolls"/>
    <property type="match status" value="1"/>
</dbReference>
<dbReference type="InterPro" id="IPR018490">
    <property type="entry name" value="cNMP-bd_dom_sf"/>
</dbReference>
<dbReference type="Pfam" id="PF13545">
    <property type="entry name" value="HTH_Crp_2"/>
    <property type="match status" value="1"/>
</dbReference>
<dbReference type="AlphaFoldDB" id="A0A1H6IEM4"/>
<keyword evidence="3" id="KW-0804">Transcription</keyword>
<keyword evidence="1" id="KW-0805">Transcription regulation</keyword>
<dbReference type="OrthoDB" id="9776746at2"/>
<dbReference type="Proteomes" id="UP000198561">
    <property type="component" value="Unassembled WGS sequence"/>
</dbReference>
<keyword evidence="2" id="KW-0238">DNA-binding</keyword>
<protein>
    <submittedName>
        <fullName evidence="5">CRP/FNR family transcriptional regulator, anaerobic regulatory protein</fullName>
    </submittedName>
</protein>
<dbReference type="InterPro" id="IPR050397">
    <property type="entry name" value="Env_Response_Regulators"/>
</dbReference>
<evidence type="ECO:0000259" key="4">
    <source>
        <dbReference type="PROSITE" id="PS51063"/>
    </source>
</evidence>
<organism evidence="5 6">
    <name type="scientific">Chryseobacterium culicis</name>
    <dbReference type="NCBI Taxonomy" id="680127"/>
    <lineage>
        <taxon>Bacteria</taxon>
        <taxon>Pseudomonadati</taxon>
        <taxon>Bacteroidota</taxon>
        <taxon>Flavobacteriia</taxon>
        <taxon>Flavobacteriales</taxon>
        <taxon>Weeksellaceae</taxon>
        <taxon>Chryseobacterium group</taxon>
        <taxon>Chryseobacterium</taxon>
    </lineage>
</organism>
<dbReference type="SMART" id="SM00419">
    <property type="entry name" value="HTH_CRP"/>
    <property type="match status" value="1"/>
</dbReference>
<dbReference type="GO" id="GO:0003700">
    <property type="term" value="F:DNA-binding transcription factor activity"/>
    <property type="evidence" value="ECO:0007669"/>
    <property type="project" value="TreeGrafter"/>
</dbReference>
<dbReference type="Pfam" id="PF00027">
    <property type="entry name" value="cNMP_binding"/>
    <property type="match status" value="1"/>
</dbReference>
<dbReference type="InterPro" id="IPR036388">
    <property type="entry name" value="WH-like_DNA-bd_sf"/>
</dbReference>
<evidence type="ECO:0000256" key="1">
    <source>
        <dbReference type="ARBA" id="ARBA00023015"/>
    </source>
</evidence>
<dbReference type="CDD" id="cd00038">
    <property type="entry name" value="CAP_ED"/>
    <property type="match status" value="1"/>
</dbReference>
<feature type="domain" description="HTH crp-type" evidence="4">
    <location>
        <begin position="145"/>
        <end position="211"/>
    </location>
</feature>
<dbReference type="GO" id="GO:0005829">
    <property type="term" value="C:cytosol"/>
    <property type="evidence" value="ECO:0007669"/>
    <property type="project" value="TreeGrafter"/>
</dbReference>
<reference evidence="5 6" key="1">
    <citation type="submission" date="2016-10" db="EMBL/GenBank/DDBJ databases">
        <authorList>
            <person name="de Groot N.N."/>
        </authorList>
    </citation>
    <scope>NUCLEOTIDE SEQUENCE [LARGE SCALE GENOMIC DNA]</scope>
    <source>
        <strain evidence="5 6">DSM 23031</strain>
    </source>
</reference>
<gene>
    <name evidence="5" type="ORF">SAMN05421593_4318</name>
</gene>
<dbReference type="InterPro" id="IPR000595">
    <property type="entry name" value="cNMP-bd_dom"/>
</dbReference>
<proteinExistence type="predicted"/>
<dbReference type="PANTHER" id="PTHR24567">
    <property type="entry name" value="CRP FAMILY TRANSCRIPTIONAL REGULATORY PROTEIN"/>
    <property type="match status" value="1"/>
</dbReference>